<gene>
    <name evidence="2" type="ORF">NE632_13925</name>
    <name evidence="1" type="ORF">RBI_II00582</name>
</gene>
<dbReference type="EMBL" id="HF545617">
    <property type="protein sequence ID" value="CCO06336.1"/>
    <property type="molecule type" value="Genomic_DNA"/>
</dbReference>
<evidence type="ECO:0000313" key="1">
    <source>
        <dbReference type="EMBL" id="CCO06336.1"/>
    </source>
</evidence>
<organism evidence="2 4">
    <name type="scientific">Ruminococcus bicirculans</name>
    <name type="common">ex Wegman et al. 2014</name>
    <dbReference type="NCBI Taxonomy" id="1160721"/>
    <lineage>
        <taxon>Bacteria</taxon>
        <taxon>Bacillati</taxon>
        <taxon>Bacillota</taxon>
        <taxon>Clostridia</taxon>
        <taxon>Eubacteriales</taxon>
        <taxon>Oscillospiraceae</taxon>
        <taxon>Ruminococcus</taxon>
    </lineage>
</organism>
<dbReference type="RefSeq" id="WP_041337564.1">
    <property type="nucleotide sequence ID" value="NZ_CAKVXH010000031.1"/>
</dbReference>
<name>A0AAW5KLP1_9FIRM</name>
<dbReference type="KEGG" id="rus:RBI_II00582"/>
<sequence>MKCLIVKVKDRKRTPTYKKMISGKDVYSFPSNLDDAIEYSSSTLHEENEWYMITSFSKTTFCIELLKEDFSSVNYEKLSKSEVDSIDYLCSIQDDIFYFQNISKANLKPRRFIHIGDDFTYEENSKSININVTPDAIYQKNNDTLYFQSLSKLKKIFKGIEELYREATDEETTEFLNSSFINLTSGYSTLEVKTANRKRITMALETLKKFNPKEKKQIVKYISKYCKNLKTNEDKNTFDIGSEKELKELIYGIEQRYYTTEIGNEKRLANSVIKL</sequence>
<dbReference type="EMBL" id="JANGCN010000064">
    <property type="protein sequence ID" value="MCQ5154390.1"/>
    <property type="molecule type" value="Genomic_DNA"/>
</dbReference>
<accession>A0AAW5KLP1</accession>
<proteinExistence type="predicted"/>
<evidence type="ECO:0000313" key="3">
    <source>
        <dbReference type="Proteomes" id="UP000027600"/>
    </source>
</evidence>
<dbReference type="AlphaFoldDB" id="A0AAW5KLP1"/>
<evidence type="ECO:0008006" key="5">
    <source>
        <dbReference type="Google" id="ProtNLM"/>
    </source>
</evidence>
<evidence type="ECO:0000313" key="4">
    <source>
        <dbReference type="Proteomes" id="UP001206236"/>
    </source>
</evidence>
<evidence type="ECO:0000313" key="2">
    <source>
        <dbReference type="EMBL" id="MCQ5154390.1"/>
    </source>
</evidence>
<reference evidence="1 3" key="1">
    <citation type="journal article" date="2014" name="Int. J. Syst. Evol. Microbiol.">
        <title>Complete genome of a new Firmicutes species belonging to the dominant human colonic microbiota ('Ruminococcus bicirculans') reveals two chromosomes and a selective capacity to utilize plant glucans.</title>
        <authorList>
            <consortium name="NISC Comparative Sequencing Program"/>
            <person name="Wegmann U."/>
            <person name="Louis P."/>
            <person name="Goesmann A."/>
            <person name="Henrissat B."/>
            <person name="Duncan S.H."/>
            <person name="Flint H.J."/>
        </authorList>
    </citation>
    <scope>NUCLEOTIDE SEQUENCE [LARGE SCALE GENOMIC DNA]</scope>
    <source>
        <strain evidence="1 3">80/3</strain>
    </source>
</reference>
<keyword evidence="3" id="KW-1185">Reference proteome</keyword>
<dbReference type="Proteomes" id="UP000027600">
    <property type="component" value="Chromosome II"/>
</dbReference>
<reference evidence="2" key="2">
    <citation type="submission" date="2022-06" db="EMBL/GenBank/DDBJ databases">
        <title>Isolation of gut microbiota from human fecal samples.</title>
        <authorList>
            <person name="Pamer E.G."/>
            <person name="Barat B."/>
            <person name="Waligurski E."/>
            <person name="Medina S."/>
            <person name="Paddock L."/>
            <person name="Mostad J."/>
        </authorList>
    </citation>
    <scope>NUCLEOTIDE SEQUENCE</scope>
    <source>
        <strain evidence="2">DFI.5.57</strain>
    </source>
</reference>
<dbReference type="Proteomes" id="UP001206236">
    <property type="component" value="Unassembled WGS sequence"/>
</dbReference>
<protein>
    <recommendedName>
        <fullName evidence="5">ATP F0F1 synthase synthase</fullName>
    </recommendedName>
</protein>